<dbReference type="Pfam" id="PF18962">
    <property type="entry name" value="Por_Secre_tail"/>
    <property type="match status" value="1"/>
</dbReference>
<dbReference type="Gene3D" id="2.60.120.560">
    <property type="entry name" value="Exo-inulinase, domain 1"/>
    <property type="match status" value="1"/>
</dbReference>
<evidence type="ECO:0000256" key="1">
    <source>
        <dbReference type="ARBA" id="ARBA00022729"/>
    </source>
</evidence>
<feature type="signal peptide" evidence="2">
    <location>
        <begin position="1"/>
        <end position="20"/>
    </location>
</feature>
<evidence type="ECO:0000259" key="3">
    <source>
        <dbReference type="Pfam" id="PF18962"/>
    </source>
</evidence>
<evidence type="ECO:0000313" key="6">
    <source>
        <dbReference type="Proteomes" id="UP000199426"/>
    </source>
</evidence>
<feature type="chain" id="PRO_5016905603" evidence="2">
    <location>
        <begin position="21"/>
        <end position="305"/>
    </location>
</feature>
<dbReference type="OrthoDB" id="1467680at2"/>
<dbReference type="Proteomes" id="UP000251670">
    <property type="component" value="Unassembled WGS sequence"/>
</dbReference>
<dbReference type="EMBL" id="FNEG01000003">
    <property type="protein sequence ID" value="SDI91090.1"/>
    <property type="molecule type" value="Genomic_DNA"/>
</dbReference>
<evidence type="ECO:0000313" key="5">
    <source>
        <dbReference type="EMBL" id="SQB27423.1"/>
    </source>
</evidence>
<accession>A0A2X2VQC5</accession>
<dbReference type="AlphaFoldDB" id="A0A2X2VQC5"/>
<keyword evidence="6" id="KW-1185">Reference proteome</keyword>
<dbReference type="EMBL" id="UAWB01000002">
    <property type="protein sequence ID" value="SQB27423.1"/>
    <property type="molecule type" value="Genomic_DNA"/>
</dbReference>
<gene>
    <name evidence="5" type="ORF">NCTC13492_01006</name>
    <name evidence="4" type="ORF">SAMN05421542_2219</name>
</gene>
<reference evidence="5 7" key="2">
    <citation type="submission" date="2018-06" db="EMBL/GenBank/DDBJ databases">
        <authorList>
            <consortium name="Pathogen Informatics"/>
            <person name="Doyle S."/>
        </authorList>
    </citation>
    <scope>NUCLEOTIDE SEQUENCE [LARGE SCALE GENOMIC DNA]</scope>
    <source>
        <strain evidence="5 7">NCTC13492</strain>
    </source>
</reference>
<feature type="domain" description="Secretion system C-terminal sorting" evidence="3">
    <location>
        <begin position="238"/>
        <end position="303"/>
    </location>
</feature>
<evidence type="ECO:0000313" key="4">
    <source>
        <dbReference type="EMBL" id="SDI91090.1"/>
    </source>
</evidence>
<organism evidence="5 7">
    <name type="scientific">Chryseobacterium jejuense</name>
    <dbReference type="NCBI Taxonomy" id="445960"/>
    <lineage>
        <taxon>Bacteria</taxon>
        <taxon>Pseudomonadati</taxon>
        <taxon>Bacteroidota</taxon>
        <taxon>Flavobacteriia</taxon>
        <taxon>Flavobacteriales</taxon>
        <taxon>Weeksellaceae</taxon>
        <taxon>Chryseobacterium group</taxon>
        <taxon>Chryseobacterium</taxon>
    </lineage>
</organism>
<name>A0A2X2VQC5_CHRJE</name>
<protein>
    <submittedName>
        <fullName evidence="4 5">Por secretion system C-terminal sorting domain</fullName>
    </submittedName>
</protein>
<evidence type="ECO:0000313" key="7">
    <source>
        <dbReference type="Proteomes" id="UP000251670"/>
    </source>
</evidence>
<keyword evidence="1 2" id="KW-0732">Signal</keyword>
<evidence type="ECO:0000256" key="2">
    <source>
        <dbReference type="SAM" id="SignalP"/>
    </source>
</evidence>
<dbReference type="InterPro" id="IPR026444">
    <property type="entry name" value="Secre_tail"/>
</dbReference>
<dbReference type="NCBIfam" id="TIGR04183">
    <property type="entry name" value="Por_Secre_tail"/>
    <property type="match status" value="1"/>
</dbReference>
<dbReference type="Proteomes" id="UP000199426">
    <property type="component" value="Unassembled WGS sequence"/>
</dbReference>
<sequence>MKKIYSIACALLGVFCIAQQAVSFEDIEGFMTGNIHGQGAWISTPTGGNPENVTHQTISTDAATDGNSALKIVRESIYGIQPEPIIGGFYNLGTPLTSTHFSVSFDINMSQLNESVFGFQGVDYVNEKTVVRVDFDKTGIIKILNKDPNVQNMVSTSGVWAPNAWYRVKIVGTAMETRYYLNDTLIYAEPVSSPLAMDQLRFVHNNGLGTAYFDNIKINDELMLSVKETMPDAKTFILYPNPVTDLLHIKSKENVNKVEIYDISGRKMSADLNDNQVNVKNLNPGSYIINIETKKGKTTEKFIKK</sequence>
<reference evidence="4 6" key="1">
    <citation type="submission" date="2016-10" db="EMBL/GenBank/DDBJ databases">
        <authorList>
            <person name="Varghese N."/>
            <person name="Submissions S."/>
        </authorList>
    </citation>
    <scope>NUCLEOTIDE SEQUENCE [LARGE SCALE GENOMIC DNA]</scope>
    <source>
        <strain evidence="4 6">DSM 19299</strain>
    </source>
</reference>
<dbReference type="STRING" id="445960.SAMN05421542_2219"/>
<proteinExistence type="predicted"/>
<dbReference type="RefSeq" id="WP_089736369.1">
    <property type="nucleotide sequence ID" value="NZ_UAWB01000002.1"/>
</dbReference>